<dbReference type="CDD" id="cd00338">
    <property type="entry name" value="Ser_Recombinase"/>
    <property type="match status" value="1"/>
</dbReference>
<reference evidence="9" key="1">
    <citation type="journal article" date="2023" name="Int. J. Syst. Evol. Microbiol.">
        <title>Collibacillus ludicampi gen. nov., sp. nov., a new soil bacterium of the family Alicyclobacillaceae.</title>
        <authorList>
            <person name="Jojima T."/>
            <person name="Ioku Y."/>
            <person name="Fukuta Y."/>
            <person name="Shirasaka N."/>
            <person name="Matsumura Y."/>
            <person name="Mori M."/>
        </authorList>
    </citation>
    <scope>NUCLEOTIDE SEQUENCE</scope>
    <source>
        <strain evidence="9">TP075</strain>
    </source>
</reference>
<dbReference type="PROSITE" id="PS51736">
    <property type="entry name" value="RECOMBINASES_3"/>
    <property type="match status" value="1"/>
</dbReference>
<dbReference type="InterPro" id="IPR006119">
    <property type="entry name" value="Resolv_N"/>
</dbReference>
<evidence type="ECO:0000256" key="3">
    <source>
        <dbReference type="ARBA" id="ARBA00023172"/>
    </source>
</evidence>
<keyword evidence="6" id="KW-0175">Coiled coil</keyword>
<dbReference type="PANTHER" id="PTHR30461">
    <property type="entry name" value="DNA-INVERTASE FROM LAMBDOID PROPHAGE"/>
    <property type="match status" value="1"/>
</dbReference>
<sequence>MLSTPISNKIRIFVIKDKEPPVLTNNEIEHLTESIRVVIYARVSTTDQAERGYSLESQVEKCYELAKKNGYKDDEILAIVEAGKSGDDPNRPALNFALQLLEYGVANGGKFICLHPDRFSRSSYQGTSVMYKIWSYGTDIEYVEMNFDPDNPESMLMYNIQLAIAQYNKSKILANSRRGRRQKVKRGEIPGLAYIFGYDFDKENDTLIENVDEKECYLTIVDWFLNGKDRTPMTLSGIARELAKEGYKPPKGKAWYATTIYRILRNPVYMGKFYYGKTEVQQKNGERKQVKKAEDEWMIVPVPKYIDEVTWIKIQEKLDEHDVIYGNGGRPTQNYLLKGLLKCGRCGGNVAYGGHSKTKTHHYRYYACTNKKVYGWEVYTGLPVKQPCRGRNWRSDIIDHVIWYWLLGKLQNPNQLIESIMKQQDDPEEIKKLKDRMYKLDSVLREKEDERQRNILAFRKGWITEEEMDVTMKKLDADIKSLKDEMGFVSNILKNMSLKSDGLNELKESIEIYNEIINKNVLTVELKQQIVRTFIKQVTLKDDSIEIFSNWGVN</sequence>
<evidence type="ECO:0000256" key="2">
    <source>
        <dbReference type="ARBA" id="ARBA00023125"/>
    </source>
</evidence>
<gene>
    <name evidence="9" type="ORF">DNHGIG_00400</name>
</gene>
<dbReference type="SMART" id="SM00857">
    <property type="entry name" value="Resolvase"/>
    <property type="match status" value="1"/>
</dbReference>
<dbReference type="Gene3D" id="3.90.1750.20">
    <property type="entry name" value="Putative Large Serine Recombinase, Chain B, Domain 2"/>
    <property type="match status" value="1"/>
</dbReference>
<dbReference type="Proteomes" id="UP001057291">
    <property type="component" value="Unassembled WGS sequence"/>
</dbReference>
<dbReference type="GO" id="GO:0015074">
    <property type="term" value="P:DNA integration"/>
    <property type="evidence" value="ECO:0007669"/>
    <property type="project" value="UniProtKB-KW"/>
</dbReference>
<keyword evidence="2" id="KW-0238">DNA-binding</keyword>
<evidence type="ECO:0000256" key="5">
    <source>
        <dbReference type="PROSITE-ProRule" id="PRU10137"/>
    </source>
</evidence>
<feature type="domain" description="Resolvase/invertase-type recombinase catalytic" evidence="7">
    <location>
        <begin position="36"/>
        <end position="187"/>
    </location>
</feature>
<dbReference type="Pfam" id="PF00239">
    <property type="entry name" value="Resolvase"/>
    <property type="match status" value="1"/>
</dbReference>
<proteinExistence type="predicted"/>
<dbReference type="InterPro" id="IPR038109">
    <property type="entry name" value="DNA_bind_recomb_sf"/>
</dbReference>
<organism evidence="9 10">
    <name type="scientific">Collibacillus ludicampi</name>
    <dbReference type="NCBI Taxonomy" id="2771369"/>
    <lineage>
        <taxon>Bacteria</taxon>
        <taxon>Bacillati</taxon>
        <taxon>Bacillota</taxon>
        <taxon>Bacilli</taxon>
        <taxon>Bacillales</taxon>
        <taxon>Alicyclobacillaceae</taxon>
        <taxon>Collibacillus</taxon>
    </lineage>
</organism>
<dbReference type="GO" id="GO:0003677">
    <property type="term" value="F:DNA binding"/>
    <property type="evidence" value="ECO:0007669"/>
    <property type="project" value="UniProtKB-KW"/>
</dbReference>
<dbReference type="PROSITE" id="PS00397">
    <property type="entry name" value="RECOMBINASES_1"/>
    <property type="match status" value="1"/>
</dbReference>
<dbReference type="RefSeq" id="WP_282197767.1">
    <property type="nucleotide sequence ID" value="NZ_BOQE01000001.1"/>
</dbReference>
<feature type="active site" description="O-(5'-phospho-DNA)-serine intermediate" evidence="4 5">
    <location>
        <position position="44"/>
    </location>
</feature>
<keyword evidence="1" id="KW-0229">DNA integration</keyword>
<dbReference type="GO" id="GO:0000150">
    <property type="term" value="F:DNA strand exchange activity"/>
    <property type="evidence" value="ECO:0007669"/>
    <property type="project" value="InterPro"/>
</dbReference>
<evidence type="ECO:0000256" key="1">
    <source>
        <dbReference type="ARBA" id="ARBA00022908"/>
    </source>
</evidence>
<feature type="coiled-coil region" evidence="6">
    <location>
        <begin position="430"/>
        <end position="485"/>
    </location>
</feature>
<accession>A0AAV4L9N7</accession>
<evidence type="ECO:0000256" key="4">
    <source>
        <dbReference type="PIRSR" id="PIRSR606118-50"/>
    </source>
</evidence>
<protein>
    <submittedName>
        <fullName evidence="9">Resolvase-like protein</fullName>
    </submittedName>
</protein>
<keyword evidence="10" id="KW-1185">Reference proteome</keyword>
<dbReference type="InterPro" id="IPR025827">
    <property type="entry name" value="Zn_ribbon_recom_dom"/>
</dbReference>
<dbReference type="Gene3D" id="3.40.50.1390">
    <property type="entry name" value="Resolvase, N-terminal catalytic domain"/>
    <property type="match status" value="1"/>
</dbReference>
<dbReference type="InterPro" id="IPR036162">
    <property type="entry name" value="Resolvase-like_N_sf"/>
</dbReference>
<evidence type="ECO:0000256" key="6">
    <source>
        <dbReference type="SAM" id="Coils"/>
    </source>
</evidence>
<name>A0AAV4L9N7_9BACL</name>
<keyword evidence="3" id="KW-0233">DNA recombination</keyword>
<dbReference type="PROSITE" id="PS51737">
    <property type="entry name" value="RECOMBINASE_DNA_BIND"/>
    <property type="match status" value="1"/>
</dbReference>
<dbReference type="EMBL" id="BOQE01000001">
    <property type="protein sequence ID" value="GIM44491.1"/>
    <property type="molecule type" value="Genomic_DNA"/>
</dbReference>
<dbReference type="InterPro" id="IPR006118">
    <property type="entry name" value="Recombinase_CS"/>
</dbReference>
<dbReference type="SUPFAM" id="SSF53041">
    <property type="entry name" value="Resolvase-like"/>
    <property type="match status" value="1"/>
</dbReference>
<evidence type="ECO:0000313" key="9">
    <source>
        <dbReference type="EMBL" id="GIM44491.1"/>
    </source>
</evidence>
<dbReference type="AlphaFoldDB" id="A0AAV4L9N7"/>
<evidence type="ECO:0000313" key="10">
    <source>
        <dbReference type="Proteomes" id="UP001057291"/>
    </source>
</evidence>
<dbReference type="InterPro" id="IPR050639">
    <property type="entry name" value="SSR_resolvase"/>
</dbReference>
<evidence type="ECO:0000259" key="7">
    <source>
        <dbReference type="PROSITE" id="PS51736"/>
    </source>
</evidence>
<comment type="caution">
    <text evidence="9">The sequence shown here is derived from an EMBL/GenBank/DDBJ whole genome shotgun (WGS) entry which is preliminary data.</text>
</comment>
<dbReference type="Pfam" id="PF13408">
    <property type="entry name" value="Zn_ribbon_recom"/>
    <property type="match status" value="1"/>
</dbReference>
<dbReference type="Pfam" id="PF07508">
    <property type="entry name" value="Recombinase"/>
    <property type="match status" value="1"/>
</dbReference>
<dbReference type="InterPro" id="IPR011109">
    <property type="entry name" value="DNA_bind_recombinase_dom"/>
</dbReference>
<feature type="domain" description="Recombinase" evidence="8">
    <location>
        <begin position="195"/>
        <end position="324"/>
    </location>
</feature>
<dbReference type="PANTHER" id="PTHR30461:SF23">
    <property type="entry name" value="DNA RECOMBINASE-RELATED"/>
    <property type="match status" value="1"/>
</dbReference>
<evidence type="ECO:0000259" key="8">
    <source>
        <dbReference type="PROSITE" id="PS51737"/>
    </source>
</evidence>